<dbReference type="InterPro" id="IPR038765">
    <property type="entry name" value="Papain-like_cys_pep_sf"/>
</dbReference>
<name>Q0JR97_ORYSJ</name>
<keyword evidence="3" id="KW-0378">Hydrolase</keyword>
<reference evidence="8" key="2">
    <citation type="journal article" date="2008" name="Nucleic Acids Res.">
        <title>The rice annotation project database (RAP-DB): 2008 update.</title>
        <authorList>
            <consortium name="The rice annotation project (RAP)"/>
        </authorList>
    </citation>
    <scope>GENOME REANNOTATION</scope>
    <source>
        <strain evidence="8">cv. Nipponbare</strain>
    </source>
</reference>
<dbReference type="InterPro" id="IPR056789">
    <property type="entry name" value="LRR_R13L1-DRL21"/>
</dbReference>
<feature type="compositionally biased region" description="Basic and acidic residues" evidence="5">
    <location>
        <begin position="406"/>
        <end position="418"/>
    </location>
</feature>
<dbReference type="PROSITE" id="PS50600">
    <property type="entry name" value="ULP_PROTEASE"/>
    <property type="match status" value="1"/>
</dbReference>
<evidence type="ECO:0000313" key="7">
    <source>
        <dbReference type="EMBL" id="BAF03731.2"/>
    </source>
</evidence>
<feature type="region of interest" description="Disordered" evidence="5">
    <location>
        <begin position="712"/>
        <end position="770"/>
    </location>
</feature>
<feature type="region of interest" description="Disordered" evidence="5">
    <location>
        <begin position="1253"/>
        <end position="1276"/>
    </location>
</feature>
<dbReference type="InterPro" id="IPR036388">
    <property type="entry name" value="WH-like_DNA-bd_sf"/>
</dbReference>
<dbReference type="Gene3D" id="3.40.50.300">
    <property type="entry name" value="P-loop containing nucleotide triphosphate hydrolases"/>
    <property type="match status" value="1"/>
</dbReference>
<feature type="compositionally biased region" description="Basic residues" evidence="5">
    <location>
        <begin position="393"/>
        <end position="405"/>
    </location>
</feature>
<evidence type="ECO:0000256" key="4">
    <source>
        <dbReference type="ARBA" id="ARBA00022821"/>
    </source>
</evidence>
<dbReference type="InterPro" id="IPR058922">
    <property type="entry name" value="WHD_DRP"/>
</dbReference>
<dbReference type="Gene3D" id="3.40.395.10">
    <property type="entry name" value="Adenoviral Proteinase, Chain A"/>
    <property type="match status" value="1"/>
</dbReference>
<proteinExistence type="inferred from homology"/>
<dbReference type="InterPro" id="IPR032675">
    <property type="entry name" value="LRR_dom_sf"/>
</dbReference>
<feature type="region of interest" description="Disordered" evidence="5">
    <location>
        <begin position="1"/>
        <end position="70"/>
    </location>
</feature>
<dbReference type="EMBL" id="AP008207">
    <property type="protein sequence ID" value="BAF03731.2"/>
    <property type="molecule type" value="Genomic_DNA"/>
</dbReference>
<evidence type="ECO:0000256" key="1">
    <source>
        <dbReference type="ARBA" id="ARBA00005234"/>
    </source>
</evidence>
<feature type="region of interest" description="Disordered" evidence="5">
    <location>
        <begin position="391"/>
        <end position="422"/>
    </location>
</feature>
<feature type="compositionally biased region" description="Basic and acidic residues" evidence="5">
    <location>
        <begin position="1255"/>
        <end position="1266"/>
    </location>
</feature>
<dbReference type="Pfam" id="PF23559">
    <property type="entry name" value="WHD_DRP"/>
    <property type="match status" value="1"/>
</dbReference>
<dbReference type="SUPFAM" id="SSF52058">
    <property type="entry name" value="L domain-like"/>
    <property type="match status" value="2"/>
</dbReference>
<protein>
    <submittedName>
        <fullName evidence="7">Os01g0113100 protein</fullName>
    </submittedName>
</protein>
<reference evidence="7 8" key="1">
    <citation type="journal article" date="2005" name="Nature">
        <title>The map-based sequence of the rice genome.</title>
        <authorList>
            <consortium name="International rice genome sequencing project (IRGSP)"/>
            <person name="Matsumoto T."/>
            <person name="Wu J."/>
            <person name="Kanamori H."/>
            <person name="Katayose Y."/>
            <person name="Fujisawa M."/>
            <person name="Namiki N."/>
            <person name="Mizuno H."/>
            <person name="Yamamoto K."/>
            <person name="Antonio B.A."/>
            <person name="Baba T."/>
            <person name="Sakata K."/>
            <person name="Nagamura Y."/>
            <person name="Aoki H."/>
            <person name="Arikawa K."/>
            <person name="Arita K."/>
            <person name="Bito T."/>
            <person name="Chiden Y."/>
            <person name="Fujitsuka N."/>
            <person name="Fukunaka R."/>
            <person name="Hamada M."/>
            <person name="Harada C."/>
            <person name="Hayashi A."/>
            <person name="Hijishita S."/>
            <person name="Honda M."/>
            <person name="Hosokawa S."/>
            <person name="Ichikawa Y."/>
            <person name="Idonuma A."/>
            <person name="Iijima M."/>
            <person name="Ikeda M."/>
            <person name="Ikeno M."/>
            <person name="Ito K."/>
            <person name="Ito S."/>
            <person name="Ito T."/>
            <person name="Ito Y."/>
            <person name="Ito Y."/>
            <person name="Iwabuchi A."/>
            <person name="Kamiya K."/>
            <person name="Karasawa W."/>
            <person name="Kurita K."/>
            <person name="Katagiri S."/>
            <person name="Kikuta A."/>
            <person name="Kobayashi H."/>
            <person name="Kobayashi N."/>
            <person name="Machita K."/>
            <person name="Maehara T."/>
            <person name="Masukawa M."/>
            <person name="Mizubayashi T."/>
            <person name="Mukai Y."/>
            <person name="Nagasaki H."/>
            <person name="Nagata Y."/>
            <person name="Naito S."/>
            <person name="Nakashima M."/>
            <person name="Nakama Y."/>
            <person name="Nakamichi Y."/>
            <person name="Nakamura M."/>
            <person name="Meguro A."/>
            <person name="Negishi M."/>
            <person name="Ohta I."/>
            <person name="Ohta T."/>
            <person name="Okamoto M."/>
            <person name="Ono N."/>
            <person name="Saji S."/>
            <person name="Sakaguchi M."/>
            <person name="Sakai K."/>
            <person name="Shibata M."/>
            <person name="Shimokawa T."/>
            <person name="Song J."/>
            <person name="Takazaki Y."/>
            <person name="Terasawa K."/>
            <person name="Tsugane M."/>
            <person name="Tsuji K."/>
            <person name="Ueda S."/>
            <person name="Waki K."/>
            <person name="Yamagata H."/>
            <person name="Yamamoto M."/>
            <person name="Yamamoto S."/>
            <person name="Yamane H."/>
            <person name="Yoshiki S."/>
            <person name="Yoshihara R."/>
            <person name="Yukawa K."/>
            <person name="Zhong H."/>
            <person name="Yano M."/>
            <person name="Yuan Q."/>
            <person name="Ouyang S."/>
            <person name="Liu J."/>
            <person name="Jones K.M."/>
            <person name="Gansberger K."/>
            <person name="Moffat K."/>
            <person name="Hill J."/>
            <person name="Bera J."/>
            <person name="Fadrosh D."/>
            <person name="Jin S."/>
            <person name="Johri S."/>
            <person name="Kim M."/>
            <person name="Overton L."/>
            <person name="Reardon M."/>
            <person name="Tsitrin T."/>
            <person name="Vuong H."/>
            <person name="Weaver B."/>
            <person name="Ciecko A."/>
            <person name="Tallon L."/>
            <person name="Jackson J."/>
            <person name="Pai G."/>
            <person name="Aken S.V."/>
            <person name="Utterback T."/>
            <person name="Reidmuller S."/>
            <person name="Feldblyum T."/>
            <person name="Hsiao J."/>
            <person name="Zismann V."/>
            <person name="Iobst S."/>
            <person name="de Vazeille A.R."/>
            <person name="Buell C.R."/>
            <person name="Ying K."/>
            <person name="Li Y."/>
            <person name="Lu T."/>
            <person name="Huang Y."/>
            <person name="Zhao Q."/>
            <person name="Feng Q."/>
            <person name="Zhang L."/>
            <person name="Zhu J."/>
            <person name="Weng Q."/>
            <person name="Mu J."/>
            <person name="Lu Y."/>
            <person name="Fan D."/>
            <person name="Liu Y."/>
            <person name="Guan J."/>
            <person name="Zhang Y."/>
            <person name="Yu S."/>
            <person name="Liu X."/>
            <person name="Zhang Y."/>
            <person name="Hong G."/>
            <person name="Han B."/>
            <person name="Choisne N."/>
            <person name="Demange N."/>
            <person name="Orjeda G."/>
            <person name="Samain S."/>
            <person name="Cattolico L."/>
            <person name="Pelletier E."/>
            <person name="Couloux A."/>
            <person name="Segurens B."/>
            <person name="Wincker P."/>
            <person name="D'Hont A."/>
            <person name="Scarpelli C."/>
            <person name="Weissenbach J."/>
            <person name="Salanoubat M."/>
            <person name="Quetier F."/>
            <person name="Yu Y."/>
            <person name="Kim H.R."/>
            <person name="Rambo T."/>
            <person name="Currie J."/>
            <person name="Collura K."/>
            <person name="Luo M."/>
            <person name="Yang T."/>
            <person name="Ammiraju J.S.S."/>
            <person name="Engler F."/>
            <person name="Soderlund C."/>
            <person name="Wing R.A."/>
            <person name="Palmer L.E."/>
            <person name="de la Bastide M."/>
            <person name="Spiegel L."/>
            <person name="Nascimento L."/>
            <person name="Zutavern T."/>
            <person name="O'Shaughnessy A."/>
            <person name="Dike S."/>
            <person name="Dedhia N."/>
            <person name="Preston R."/>
            <person name="Balija V."/>
            <person name="McCombie W.R."/>
            <person name="Chow T."/>
            <person name="Chen H."/>
            <person name="Chung M."/>
            <person name="Chen C."/>
            <person name="Shaw J."/>
            <person name="Wu H."/>
            <person name="Hsiao K."/>
            <person name="Chao Y."/>
            <person name="Chu M."/>
            <person name="Cheng C."/>
            <person name="Hour A."/>
            <person name="Lee P."/>
            <person name="Lin S."/>
            <person name="Lin Y."/>
            <person name="Liou J."/>
            <person name="Liu S."/>
            <person name="Hsing Y."/>
            <person name="Raghuvanshi S."/>
            <person name="Mohanty A."/>
            <person name="Bharti A.K."/>
            <person name="Gaur A."/>
            <person name="Gupta V."/>
            <person name="Kumar D."/>
            <person name="Ravi V."/>
            <person name="Vij S."/>
            <person name="Kapur A."/>
            <person name="Khurana P."/>
            <person name="Khurana P."/>
            <person name="Khurana J.P."/>
            <person name="Tyagi A.K."/>
            <person name="Gaikwad K."/>
            <person name="Singh A."/>
            <person name="Dalal V."/>
            <person name="Srivastava S."/>
            <person name="Dixit A."/>
            <person name="Pal A.K."/>
            <person name="Ghazi I.A."/>
            <person name="Yadav M."/>
            <person name="Pandit A."/>
            <person name="Bhargava A."/>
            <person name="Sureshbabu K."/>
            <person name="Batra K."/>
            <person name="Sharma T.R."/>
            <person name="Mohapatra T."/>
            <person name="Singh N.K."/>
            <person name="Messing J."/>
            <person name="Nelson A.B."/>
            <person name="Fuks G."/>
            <person name="Kavchok S."/>
            <person name="Keizer G."/>
            <person name="Linton E."/>
            <person name="Llaca V."/>
            <person name="Song R."/>
            <person name="Tanyolac B."/>
            <person name="Young S."/>
            <person name="Ho-Il K."/>
            <person name="Hahn J.H."/>
            <person name="Sangsakoo G."/>
            <person name="Vanavichit A."/>
            <person name="de Mattos Luiz.A.T."/>
            <person name="Zimmer P.D."/>
            <person name="Malone G."/>
            <person name="Dellagostin O."/>
            <person name="de Oliveira A.C."/>
            <person name="Bevan M."/>
            <person name="Bancroft I."/>
            <person name="Minx P."/>
            <person name="Cordum H."/>
            <person name="Wilson R."/>
            <person name="Cheng Z."/>
            <person name="Jin W."/>
            <person name="Jiang J."/>
            <person name="Leong S.A."/>
            <person name="Iwama H."/>
            <person name="Gojobori T."/>
            <person name="Itoh T."/>
            <person name="Niimura Y."/>
            <person name="Fujii Y."/>
            <person name="Habara T."/>
            <person name="Sakai H."/>
            <person name="Sato Y."/>
            <person name="Wilson G."/>
            <person name="Kumar K."/>
            <person name="McCouch S."/>
            <person name="Juretic N."/>
            <person name="Hoen D."/>
            <person name="Wright S."/>
            <person name="Bruskiewich R."/>
            <person name="Bureau T."/>
            <person name="Miyao A."/>
            <person name="Hirochika H."/>
            <person name="Nishikawa T."/>
            <person name="Kadowaki K."/>
            <person name="Sugiura M."/>
            <person name="Burr B."/>
            <person name="Sasaki T."/>
        </authorList>
    </citation>
    <scope>NUCLEOTIDE SEQUENCE [LARGE SCALE GENOMIC DNA]</scope>
    <source>
        <strain evidence="8">cv. Nipponbare</strain>
    </source>
</reference>
<accession>Q0JR97</accession>
<gene>
    <name evidence="7" type="ordered locus">Os01g0113100</name>
</gene>
<comment type="similarity">
    <text evidence="1">Belongs to the peptidase C48 family.</text>
</comment>
<evidence type="ECO:0000259" key="6">
    <source>
        <dbReference type="PROSITE" id="PS50600"/>
    </source>
</evidence>
<dbReference type="Pfam" id="PF00931">
    <property type="entry name" value="NB-ARC"/>
    <property type="match status" value="1"/>
</dbReference>
<dbReference type="GO" id="GO:0008234">
    <property type="term" value="F:cysteine-type peptidase activity"/>
    <property type="evidence" value="ECO:0007669"/>
    <property type="project" value="InterPro"/>
</dbReference>
<dbReference type="Gene3D" id="1.10.10.10">
    <property type="entry name" value="Winged helix-like DNA-binding domain superfamily/Winged helix DNA-binding domain"/>
    <property type="match status" value="1"/>
</dbReference>
<dbReference type="Proteomes" id="UP000000763">
    <property type="component" value="Chromosome 1"/>
</dbReference>
<dbReference type="KEGG" id="dosa:Os01g0113100"/>
<dbReference type="InterPro" id="IPR003653">
    <property type="entry name" value="Peptidase_C48_C"/>
</dbReference>
<keyword evidence="4" id="KW-0611">Plant defense</keyword>
<dbReference type="GO" id="GO:0043531">
    <property type="term" value="F:ADP binding"/>
    <property type="evidence" value="ECO:0007669"/>
    <property type="project" value="InterPro"/>
</dbReference>
<dbReference type="GO" id="GO:0006952">
    <property type="term" value="P:defense response"/>
    <property type="evidence" value="ECO:0007669"/>
    <property type="project" value="UniProtKB-KW"/>
</dbReference>
<dbReference type="Gene3D" id="3.80.10.10">
    <property type="entry name" value="Ribonuclease Inhibitor"/>
    <property type="match status" value="2"/>
</dbReference>
<dbReference type="PANTHER" id="PTHR23155">
    <property type="entry name" value="DISEASE RESISTANCE PROTEIN RP"/>
    <property type="match status" value="1"/>
</dbReference>
<dbReference type="InterPro" id="IPR027417">
    <property type="entry name" value="P-loop_NTPase"/>
</dbReference>
<keyword evidence="2" id="KW-0645">Protease</keyword>
<feature type="domain" description="Ubiquitin-like protease family profile" evidence="6">
    <location>
        <begin position="542"/>
        <end position="1563"/>
    </location>
</feature>
<organism evidence="7 8">
    <name type="scientific">Oryza sativa subsp. japonica</name>
    <name type="common">Rice</name>
    <dbReference type="NCBI Taxonomy" id="39947"/>
    <lineage>
        <taxon>Eukaryota</taxon>
        <taxon>Viridiplantae</taxon>
        <taxon>Streptophyta</taxon>
        <taxon>Embryophyta</taxon>
        <taxon>Tracheophyta</taxon>
        <taxon>Spermatophyta</taxon>
        <taxon>Magnoliopsida</taxon>
        <taxon>Liliopsida</taxon>
        <taxon>Poales</taxon>
        <taxon>Poaceae</taxon>
        <taxon>BOP clade</taxon>
        <taxon>Oryzoideae</taxon>
        <taxon>Oryzeae</taxon>
        <taxon>Oryzinae</taxon>
        <taxon>Oryza</taxon>
        <taxon>Oryza sativa</taxon>
    </lineage>
</organism>
<evidence type="ECO:0000313" key="8">
    <source>
        <dbReference type="Proteomes" id="UP000000763"/>
    </source>
</evidence>
<dbReference type="Pfam" id="PF25019">
    <property type="entry name" value="LRR_R13L1-DRL21"/>
    <property type="match status" value="1"/>
</dbReference>
<sequence length="1788" mass="202204">MGPSGREGSGEEVNLEVANMGEAASTEEGDADAIKEDEAASTEEGDADATKEGEASTAEVEMKDPKIHTRSSPNSVILAAQELSSDARNVVITAGFEQLLYMSLEGFGNREILRFLMNNTHTEQTSEGVEIKIEGSKLPPITENVVAHVVGVPEGSGESLEFEQDTKKQGEIKKAVHNLLKLPDSVDDCEPIADEKKRDRKHKTIMNGKIGVDYLRDVMEEAKETKDVELEVKCFFFIAFHTLLLPEKDGYLTLHQMQAGMNLARIQRINWRKVLLNHLKDGVKSWWKSQAKSTKPGAKSTKPGGVASVYISGPVTVLLLYYLDFLKSKSESDVSQTPRICYYGESMVTDLVQETMQKDGKRFDNLKFRTTEETCYSRSYNECEKVKVQKVSGKQKKNKRTRLGKNKGEKGDKEEKGTHVNPAVRRKEVVKRYGERAEKDSGAKNDMVAHIPALEDFVKSSLEHMPRYLHSDAIKIVKQNHSSIVEMYEKIMKTQSQMPSKMESLVDRYKDLDEFYSKHIMSKADWEQKHFGNKAAVDINGITIAEHDFVKSMKLNGWISNFIVDVQCSIWREEEEWKDKIILSQSAVNELLGLTLIRGYVEKELSNLAKKKQIFVPILIRALDGSGLHWYLLVVDIENGIRSDCGFYMLLYMERFGRMKIDDINENDVLMYRKKLVKDIYENPNNNPKDVSDEVIAQDEYHILDDTICLSPPPSDLRNSPPRPNLTVSPMSHEDGRNDGPLPPSSPGTSDGNKNLEDAQPQEEADRSSVGIDLDKLKSKRFLIVFDDIWEHDFSKAASTKRFSKTEWEKLLAPFGPGETNGNMVLVTTRFPKVAETVKKGANQVDLHGLEPDEFWDFFQLCAFSETQDDNDKEKLFDIGKQIAKKLKCSPLAAKTVGPLLRKKPTRKHWMEILEKEEWLKQKDGDDSIITALKISYDYLPFYLKKCFSYLALFPEDYEFDSLEISCYWDSIGIINSSGKNDTIEGIGSQYLNELYDNGFLMKGDDNHYVMHDLLHELSQIVSSRECANINYSSFRADDILPSIRHLSITIQDKYTESFKEEMEKIKKRVDIRNLRSVMIFGSYRSRRIANVVRDTLNEIRALRVLFIFMNSPHSLPDNFSKLVHLRYLKIGSPWGFKVCIPSTVSKLYHLKFLDLKSWGGSNNNLPNDFNRLINLRHFLAKKEFHSNVPEVGKMKCLQELKEFHVKKDKIGFELAQLGQLEQLRGELCIFGLKNATREEAIEAKLKHKSNLSKLRLDRGGNREKNTSSSSSRTQVVSNENQDDDIILDSLQPHSNLTELSIVNLGGGMAPSWLGSNIIHLDTLHLDGLERLDCISCPKLNELPLSSCSSSSCTMWFPKLRRLNITRCLELSVPLVPHTSTLTYVRVNDSVRGFNTSKKLTLDGYNGALAFQNLGNLEEIYIGDVHNMSLIDFQQLRSLRRLTVTLCRDTFLRGLDEHVVVVFNSVRVLNLSGFLLTRKMLSNLFRCFPALYVLSMSPSKESHEEVKLQIPSSCSLKTIRLFKCKNLILPPLDDGQGLVNLTSLRNLHIDDCGKIFSQWYMGKPAQTTSNPFPSSLLELSICRESRIHSMALLSNLTALTSLQLIDCCNVTMDGFNPLITSNLNKLCISSCGSAPADLLAEMARTKTTMPQVAFQLKDLVVDSISAVLTAPICSFLAPTLHELGIKDDVDRVSSFSDEQEGALELLVSLKKLSFDGLWVLQSLPEGLHKFPSLTELSISHCPQIQSLPKNGLPTSLETFSVFICSSALEEESKRFTEEKERYYSESDD</sequence>
<evidence type="ECO:0000256" key="5">
    <source>
        <dbReference type="SAM" id="MobiDB-lite"/>
    </source>
</evidence>
<dbReference type="PANTHER" id="PTHR23155:SF1240">
    <property type="entry name" value="OS01G0113150 PROTEIN"/>
    <property type="match status" value="1"/>
</dbReference>
<dbReference type="InterPro" id="IPR044974">
    <property type="entry name" value="Disease_R_plants"/>
</dbReference>
<dbReference type="SUPFAM" id="SSF54001">
    <property type="entry name" value="Cysteine proteinases"/>
    <property type="match status" value="1"/>
</dbReference>
<dbReference type="SUPFAM" id="SSF52540">
    <property type="entry name" value="P-loop containing nucleoside triphosphate hydrolases"/>
    <property type="match status" value="1"/>
</dbReference>
<dbReference type="InterPro" id="IPR002182">
    <property type="entry name" value="NB-ARC"/>
</dbReference>
<dbReference type="GO" id="GO:0006508">
    <property type="term" value="P:proteolysis"/>
    <property type="evidence" value="ECO:0007669"/>
    <property type="project" value="UniProtKB-KW"/>
</dbReference>
<feature type="compositionally biased region" description="Basic and acidic residues" evidence="5">
    <location>
        <begin position="48"/>
        <end position="67"/>
    </location>
</feature>
<evidence type="ECO:0000256" key="2">
    <source>
        <dbReference type="ARBA" id="ARBA00022670"/>
    </source>
</evidence>
<evidence type="ECO:0000256" key="3">
    <source>
        <dbReference type="ARBA" id="ARBA00022801"/>
    </source>
</evidence>